<feature type="transmembrane region" description="Helical" evidence="1">
    <location>
        <begin position="207"/>
        <end position="227"/>
    </location>
</feature>
<keyword evidence="2" id="KW-1185">Reference proteome</keyword>
<feature type="transmembrane region" description="Helical" evidence="1">
    <location>
        <begin position="176"/>
        <end position="195"/>
    </location>
</feature>
<organism evidence="2 3">
    <name type="scientific">Meloidogyne incognita</name>
    <name type="common">Southern root-knot nematode worm</name>
    <name type="synonym">Oxyuris incognita</name>
    <dbReference type="NCBI Taxonomy" id="6306"/>
    <lineage>
        <taxon>Eukaryota</taxon>
        <taxon>Metazoa</taxon>
        <taxon>Ecdysozoa</taxon>
        <taxon>Nematoda</taxon>
        <taxon>Chromadorea</taxon>
        <taxon>Rhabditida</taxon>
        <taxon>Tylenchina</taxon>
        <taxon>Tylenchomorpha</taxon>
        <taxon>Tylenchoidea</taxon>
        <taxon>Meloidogynidae</taxon>
        <taxon>Meloidogyninae</taxon>
        <taxon>Meloidogyne</taxon>
        <taxon>Meloidogyne incognita group</taxon>
    </lineage>
</organism>
<protein>
    <submittedName>
        <fullName evidence="3">Uncharacterized protein</fullName>
    </submittedName>
</protein>
<keyword evidence="1" id="KW-0812">Transmembrane</keyword>
<name>A0A914KPS2_MELIC</name>
<evidence type="ECO:0000256" key="1">
    <source>
        <dbReference type="SAM" id="Phobius"/>
    </source>
</evidence>
<accession>A0A914KPS2</accession>
<sequence>MGKLACMNRGPEAVQEEKDSPAGILAGFVSPFSYLIIRHIIAAGWLPAEGYLNKVNALDGVVAVLGNLLTHHVVVSPALPDLLALQLLTPSVLALQPLIQFALQLQTRVLVALPVVILLLLTKLETFSLLTLVFGGFLVILNLSTLVTLQKALHLQRFITNSALFRGAFAARKLNYSIYQGATFNFLTHFLWLFIYRLFTLRLLFGLWLWFIQFVGCPRSFWYWWCLQFKMFRFRHALFFWRISLLLWCFFSLLLFRCWLFFLFCYWY</sequence>
<keyword evidence="1" id="KW-1133">Transmembrane helix</keyword>
<evidence type="ECO:0000313" key="2">
    <source>
        <dbReference type="Proteomes" id="UP000887563"/>
    </source>
</evidence>
<dbReference type="WBParaSite" id="Minc3s00070g03487">
    <property type="protein sequence ID" value="Minc3s00070g03487"/>
    <property type="gene ID" value="Minc3s00070g03487"/>
</dbReference>
<evidence type="ECO:0000313" key="3">
    <source>
        <dbReference type="WBParaSite" id="Minc3s00070g03487"/>
    </source>
</evidence>
<feature type="transmembrane region" description="Helical" evidence="1">
    <location>
        <begin position="239"/>
        <end position="262"/>
    </location>
</feature>
<proteinExistence type="predicted"/>
<feature type="transmembrane region" description="Helical" evidence="1">
    <location>
        <begin position="127"/>
        <end position="149"/>
    </location>
</feature>
<feature type="transmembrane region" description="Helical" evidence="1">
    <location>
        <begin position="101"/>
        <end position="121"/>
    </location>
</feature>
<reference evidence="3" key="1">
    <citation type="submission" date="2022-11" db="UniProtKB">
        <authorList>
            <consortium name="WormBaseParasite"/>
        </authorList>
    </citation>
    <scope>IDENTIFICATION</scope>
</reference>
<keyword evidence="1" id="KW-0472">Membrane</keyword>
<dbReference type="AlphaFoldDB" id="A0A914KPS2"/>
<dbReference type="Proteomes" id="UP000887563">
    <property type="component" value="Unplaced"/>
</dbReference>
<feature type="transmembrane region" description="Helical" evidence="1">
    <location>
        <begin position="21"/>
        <end position="48"/>
    </location>
</feature>